<dbReference type="KEGG" id="ebla:JGUZn3_21810"/>
<protein>
    <submittedName>
        <fullName evidence="3">Acid phosphatase</fullName>
        <ecNumber evidence="3">3.1.3.2</ecNumber>
    </submittedName>
</protein>
<keyword evidence="3" id="KW-0378">Hydrolase</keyword>
<proteinExistence type="predicted"/>
<feature type="binding site" evidence="2">
    <location>
        <begin position="86"/>
        <end position="89"/>
    </location>
    <ligand>
        <name>substrate</name>
    </ligand>
</feature>
<dbReference type="GO" id="GO:0003993">
    <property type="term" value="F:acid phosphatase activity"/>
    <property type="evidence" value="ECO:0007669"/>
    <property type="project" value="UniProtKB-EC"/>
</dbReference>
<accession>A0A7H1NUC3</accession>
<dbReference type="PANTHER" id="PTHR48100">
    <property type="entry name" value="BROAD-SPECIFICITY PHOSPHATASE YOR283W-RELATED"/>
    <property type="match status" value="1"/>
</dbReference>
<dbReference type="GO" id="GO:0070297">
    <property type="term" value="P:regulation of phosphorelay signal transduction system"/>
    <property type="evidence" value="ECO:0007669"/>
    <property type="project" value="TreeGrafter"/>
</dbReference>
<organism evidence="3 4">
    <name type="scientific">Entomobacter blattae</name>
    <dbReference type="NCBI Taxonomy" id="2762277"/>
    <lineage>
        <taxon>Bacteria</taxon>
        <taxon>Pseudomonadati</taxon>
        <taxon>Pseudomonadota</taxon>
        <taxon>Alphaproteobacteria</taxon>
        <taxon>Acetobacterales</taxon>
        <taxon>Acetobacteraceae</taxon>
        <taxon>Entomobacter</taxon>
    </lineage>
</organism>
<name>A0A7H1NUC3_9PROT</name>
<feature type="active site" description="Tele-phosphohistidine intermediate" evidence="1">
    <location>
        <position position="15"/>
    </location>
</feature>
<dbReference type="PANTHER" id="PTHR48100:SF15">
    <property type="entry name" value="SEDOHEPTULOSE 1,7-BISPHOSPHATASE"/>
    <property type="match status" value="1"/>
</dbReference>
<dbReference type="SMART" id="SM00855">
    <property type="entry name" value="PGAM"/>
    <property type="match status" value="1"/>
</dbReference>
<sequence>MPHSPSSTEIWLFRHGETEWSLSGAHTGRTDIPLTENGRKQAMALRPIVAKQSFDLVLTSPLSRAKETCQLAGLGDKAQEDTNLYEWDYGEYEGKKTADIRKTIPDWSIWTTPIKEGESLDMVEKRAAALIQRCLDHKGKIALFAHGHILRILGAYWSAKKASFGAHLALSTASICKLGYERENQVISTWNLTSHLENI</sequence>
<evidence type="ECO:0000256" key="1">
    <source>
        <dbReference type="PIRSR" id="PIRSR613078-1"/>
    </source>
</evidence>
<feature type="binding site" evidence="2">
    <location>
        <begin position="27"/>
        <end position="28"/>
    </location>
    <ligand>
        <name>substrate</name>
    </ligand>
</feature>
<reference evidence="3 4" key="1">
    <citation type="submission" date="2020-08" db="EMBL/GenBank/DDBJ databases">
        <title>Complete genome sequence of Entomobacter blattae G55GP.</title>
        <authorList>
            <person name="Poehlein A."/>
            <person name="Guzman J."/>
            <person name="Daniel R."/>
            <person name="Vilcinskas A."/>
        </authorList>
    </citation>
    <scope>NUCLEOTIDE SEQUENCE [LARGE SCALE GENOMIC DNA]</scope>
    <source>
        <strain evidence="3 4">G55GP</strain>
    </source>
</reference>
<feature type="active site" description="Proton donor/acceptor" evidence="1">
    <location>
        <position position="86"/>
    </location>
</feature>
<dbReference type="EMBL" id="CP060244">
    <property type="protein sequence ID" value="QNT79383.1"/>
    <property type="molecule type" value="Genomic_DNA"/>
</dbReference>
<evidence type="ECO:0000256" key="2">
    <source>
        <dbReference type="PIRSR" id="PIRSR613078-2"/>
    </source>
</evidence>
<dbReference type="Proteomes" id="UP000516349">
    <property type="component" value="Chromosome"/>
</dbReference>
<dbReference type="GO" id="GO:0101006">
    <property type="term" value="F:protein histidine phosphatase activity"/>
    <property type="evidence" value="ECO:0007669"/>
    <property type="project" value="TreeGrafter"/>
</dbReference>
<evidence type="ECO:0000313" key="4">
    <source>
        <dbReference type="Proteomes" id="UP000516349"/>
    </source>
</evidence>
<dbReference type="InterPro" id="IPR029033">
    <property type="entry name" value="His_PPase_superfam"/>
</dbReference>
<feature type="binding site" evidence="2">
    <location>
        <position position="64"/>
    </location>
    <ligand>
        <name>substrate</name>
    </ligand>
</feature>
<dbReference type="CDD" id="cd07067">
    <property type="entry name" value="HP_PGM_like"/>
    <property type="match status" value="1"/>
</dbReference>
<dbReference type="Gene3D" id="3.40.50.1240">
    <property type="entry name" value="Phosphoglycerate mutase-like"/>
    <property type="match status" value="1"/>
</dbReference>
<evidence type="ECO:0000313" key="3">
    <source>
        <dbReference type="EMBL" id="QNT79383.1"/>
    </source>
</evidence>
<dbReference type="PIRSF" id="PIRSF000709">
    <property type="entry name" value="6PFK_2-Ptase"/>
    <property type="match status" value="1"/>
</dbReference>
<gene>
    <name evidence="3" type="primary">gpm2</name>
    <name evidence="3" type="ORF">JGUZn3_21810</name>
</gene>
<keyword evidence="4" id="KW-1185">Reference proteome</keyword>
<dbReference type="InterPro" id="IPR050275">
    <property type="entry name" value="PGM_Phosphatase"/>
</dbReference>
<dbReference type="SUPFAM" id="SSF53254">
    <property type="entry name" value="Phosphoglycerate mutase-like"/>
    <property type="match status" value="1"/>
</dbReference>
<dbReference type="EC" id="3.1.3.2" evidence="3"/>
<dbReference type="InterPro" id="IPR013078">
    <property type="entry name" value="His_Pase_superF_clade-1"/>
</dbReference>
<dbReference type="RefSeq" id="WP_203413553.1">
    <property type="nucleotide sequence ID" value="NZ_CP060244.1"/>
</dbReference>
<dbReference type="Pfam" id="PF00300">
    <property type="entry name" value="His_Phos_1"/>
    <property type="match status" value="1"/>
</dbReference>
<dbReference type="AlphaFoldDB" id="A0A7H1NUC3"/>